<dbReference type="Proteomes" id="UP000544222">
    <property type="component" value="Unassembled WGS sequence"/>
</dbReference>
<proteinExistence type="predicted"/>
<evidence type="ECO:0000313" key="2">
    <source>
        <dbReference type="Proteomes" id="UP000544222"/>
    </source>
</evidence>
<reference evidence="1 2" key="1">
    <citation type="submission" date="2020-08" db="EMBL/GenBank/DDBJ databases">
        <title>Genomic Encyclopedia of Type Strains, Phase IV (KMG-IV): sequencing the most valuable type-strain genomes for metagenomic binning, comparative biology and taxonomic classification.</title>
        <authorList>
            <person name="Goeker M."/>
        </authorList>
    </citation>
    <scope>NUCLEOTIDE SEQUENCE [LARGE SCALE GENOMIC DNA]</scope>
    <source>
        <strain evidence="1 2">DSM 27471</strain>
    </source>
</reference>
<gene>
    <name evidence="1" type="ORF">FHX64_002545</name>
</gene>
<accession>A0A7W5DSN3</accession>
<protein>
    <submittedName>
        <fullName evidence="1">Uncharacterized protein</fullName>
    </submittedName>
</protein>
<dbReference type="EMBL" id="JACHYB010000002">
    <property type="protein sequence ID" value="MBB3188347.1"/>
    <property type="molecule type" value="Genomic_DNA"/>
</dbReference>
<sequence length="59" mass="6909">MLQIAILEKTLQFINDRENVLKFLSFSNRCLLDHSLQISIVHCQLNRLFCYLIVTKLTG</sequence>
<organism evidence="1 2">
    <name type="scientific">Microbacter margulisiae</name>
    <dbReference type="NCBI Taxonomy" id="1350067"/>
    <lineage>
        <taxon>Bacteria</taxon>
        <taxon>Pseudomonadati</taxon>
        <taxon>Bacteroidota</taxon>
        <taxon>Bacteroidia</taxon>
        <taxon>Bacteroidales</taxon>
        <taxon>Porphyromonadaceae</taxon>
        <taxon>Microbacter</taxon>
    </lineage>
</organism>
<keyword evidence="2" id="KW-1185">Reference proteome</keyword>
<name>A0A7W5DSN3_9PORP</name>
<comment type="caution">
    <text evidence="1">The sequence shown here is derived from an EMBL/GenBank/DDBJ whole genome shotgun (WGS) entry which is preliminary data.</text>
</comment>
<dbReference type="AlphaFoldDB" id="A0A7W5DSN3"/>
<evidence type="ECO:0000313" key="1">
    <source>
        <dbReference type="EMBL" id="MBB3188347.1"/>
    </source>
</evidence>